<dbReference type="Pfam" id="PF01417">
    <property type="entry name" value="ENTH"/>
    <property type="match status" value="1"/>
</dbReference>
<dbReference type="Proteomes" id="UP000013827">
    <property type="component" value="Unassembled WGS sequence"/>
</dbReference>
<organism evidence="2 3">
    <name type="scientific">Emiliania huxleyi (strain CCMP1516)</name>
    <dbReference type="NCBI Taxonomy" id="280463"/>
    <lineage>
        <taxon>Eukaryota</taxon>
        <taxon>Haptista</taxon>
        <taxon>Haptophyta</taxon>
        <taxon>Prymnesiophyceae</taxon>
        <taxon>Isochrysidales</taxon>
        <taxon>Noelaerhabdaceae</taxon>
        <taxon>Emiliania</taxon>
    </lineage>
</organism>
<evidence type="ECO:0000313" key="2">
    <source>
        <dbReference type="EnsemblProtists" id="EOD37464"/>
    </source>
</evidence>
<dbReference type="PaxDb" id="2903-EOD37464"/>
<evidence type="ECO:0000313" key="3">
    <source>
        <dbReference type="Proteomes" id="UP000013827"/>
    </source>
</evidence>
<feature type="domain" description="ENTH" evidence="1">
    <location>
        <begin position="13"/>
        <end position="50"/>
    </location>
</feature>
<dbReference type="SUPFAM" id="SSF48464">
    <property type="entry name" value="ENTH/VHS domain"/>
    <property type="match status" value="1"/>
</dbReference>
<dbReference type="GeneID" id="17282735"/>
<sequence length="50" mass="5456">MLDMAKRVAKEAMVKATGTELEKKIAEACSNKPWGASSTMLAELAQHTYD</sequence>
<dbReference type="InterPro" id="IPR008942">
    <property type="entry name" value="ENTH_VHS"/>
</dbReference>
<name>A0A0D3KNX9_EMIH1</name>
<reference evidence="3" key="1">
    <citation type="journal article" date="2013" name="Nature">
        <title>Pan genome of the phytoplankton Emiliania underpins its global distribution.</title>
        <authorList>
            <person name="Read B.A."/>
            <person name="Kegel J."/>
            <person name="Klute M.J."/>
            <person name="Kuo A."/>
            <person name="Lefebvre S.C."/>
            <person name="Maumus F."/>
            <person name="Mayer C."/>
            <person name="Miller J."/>
            <person name="Monier A."/>
            <person name="Salamov A."/>
            <person name="Young J."/>
            <person name="Aguilar M."/>
            <person name="Claverie J.M."/>
            <person name="Frickenhaus S."/>
            <person name="Gonzalez K."/>
            <person name="Herman E.K."/>
            <person name="Lin Y.C."/>
            <person name="Napier J."/>
            <person name="Ogata H."/>
            <person name="Sarno A.F."/>
            <person name="Shmutz J."/>
            <person name="Schroeder D."/>
            <person name="de Vargas C."/>
            <person name="Verret F."/>
            <person name="von Dassow P."/>
            <person name="Valentin K."/>
            <person name="Van de Peer Y."/>
            <person name="Wheeler G."/>
            <person name="Dacks J.B."/>
            <person name="Delwiche C.F."/>
            <person name="Dyhrman S.T."/>
            <person name="Glockner G."/>
            <person name="John U."/>
            <person name="Richards T."/>
            <person name="Worden A.Z."/>
            <person name="Zhang X."/>
            <person name="Grigoriev I.V."/>
            <person name="Allen A.E."/>
            <person name="Bidle K."/>
            <person name="Borodovsky M."/>
            <person name="Bowler C."/>
            <person name="Brownlee C."/>
            <person name="Cock J.M."/>
            <person name="Elias M."/>
            <person name="Gladyshev V.N."/>
            <person name="Groth M."/>
            <person name="Guda C."/>
            <person name="Hadaegh A."/>
            <person name="Iglesias-Rodriguez M.D."/>
            <person name="Jenkins J."/>
            <person name="Jones B.M."/>
            <person name="Lawson T."/>
            <person name="Leese F."/>
            <person name="Lindquist E."/>
            <person name="Lobanov A."/>
            <person name="Lomsadze A."/>
            <person name="Malik S.B."/>
            <person name="Marsh M.E."/>
            <person name="Mackinder L."/>
            <person name="Mock T."/>
            <person name="Mueller-Roeber B."/>
            <person name="Pagarete A."/>
            <person name="Parker M."/>
            <person name="Probert I."/>
            <person name="Quesneville H."/>
            <person name="Raines C."/>
            <person name="Rensing S.A."/>
            <person name="Riano-Pachon D.M."/>
            <person name="Richier S."/>
            <person name="Rokitta S."/>
            <person name="Shiraiwa Y."/>
            <person name="Soanes D.M."/>
            <person name="van der Giezen M."/>
            <person name="Wahlund T.M."/>
            <person name="Williams B."/>
            <person name="Wilson W."/>
            <person name="Wolfe G."/>
            <person name="Wurch L.L."/>
        </authorList>
    </citation>
    <scope>NUCLEOTIDE SEQUENCE</scope>
</reference>
<accession>A0A0D3KNX9</accession>
<reference evidence="2" key="2">
    <citation type="submission" date="2024-10" db="UniProtKB">
        <authorList>
            <consortium name="EnsemblProtists"/>
        </authorList>
    </citation>
    <scope>IDENTIFICATION</scope>
</reference>
<dbReference type="KEGG" id="ehx:EMIHUDRAFT_252067"/>
<keyword evidence="3" id="KW-1185">Reference proteome</keyword>
<dbReference type="RefSeq" id="XP_005789893.1">
    <property type="nucleotide sequence ID" value="XM_005789836.1"/>
</dbReference>
<proteinExistence type="predicted"/>
<dbReference type="HOGENOM" id="CLU_3128252_0_0_1"/>
<evidence type="ECO:0000259" key="1">
    <source>
        <dbReference type="PROSITE" id="PS50942"/>
    </source>
</evidence>
<dbReference type="Gene3D" id="1.25.40.90">
    <property type="match status" value="1"/>
</dbReference>
<dbReference type="PROSITE" id="PS50942">
    <property type="entry name" value="ENTH"/>
    <property type="match status" value="1"/>
</dbReference>
<protein>
    <recommendedName>
        <fullName evidence="1">ENTH domain-containing protein</fullName>
    </recommendedName>
</protein>
<dbReference type="EnsemblProtists" id="EOD37464">
    <property type="protein sequence ID" value="EOD37464"/>
    <property type="gene ID" value="EMIHUDRAFT_252067"/>
</dbReference>
<dbReference type="AlphaFoldDB" id="A0A0D3KNX9"/>
<dbReference type="InterPro" id="IPR013809">
    <property type="entry name" value="ENTH"/>
</dbReference>